<dbReference type="PANTHER" id="PTHR33099">
    <property type="entry name" value="FE2OG DIOXYGENASE DOMAIN-CONTAINING PROTEIN"/>
    <property type="match status" value="1"/>
</dbReference>
<feature type="compositionally biased region" description="Acidic residues" evidence="1">
    <location>
        <begin position="467"/>
        <end position="511"/>
    </location>
</feature>
<dbReference type="PROSITE" id="PS51471">
    <property type="entry name" value="FE2OG_OXY"/>
    <property type="match status" value="1"/>
</dbReference>
<feature type="domain" description="Fe2OG dioxygenase" evidence="2">
    <location>
        <begin position="129"/>
        <end position="231"/>
    </location>
</feature>
<keyword evidence="4" id="KW-1185">Reference proteome</keyword>
<dbReference type="AlphaFoldDB" id="A0A5C2RVG8"/>
<dbReference type="PANTHER" id="PTHR33099:SF14">
    <property type="entry name" value="PROLYL 4-HYDROXYLASE ALPHA SUBUNIT FE(2+) 2OG DIOXYGENASE DOMAIN-CONTAINING PROTEIN"/>
    <property type="match status" value="1"/>
</dbReference>
<dbReference type="InterPro" id="IPR044862">
    <property type="entry name" value="Pro_4_hyd_alph_FE2OG_OXY"/>
</dbReference>
<evidence type="ECO:0000313" key="3">
    <source>
        <dbReference type="EMBL" id="RPD54595.1"/>
    </source>
</evidence>
<organism evidence="3 4">
    <name type="scientific">Lentinus tigrinus ALCF2SS1-6</name>
    <dbReference type="NCBI Taxonomy" id="1328759"/>
    <lineage>
        <taxon>Eukaryota</taxon>
        <taxon>Fungi</taxon>
        <taxon>Dikarya</taxon>
        <taxon>Basidiomycota</taxon>
        <taxon>Agaricomycotina</taxon>
        <taxon>Agaricomycetes</taxon>
        <taxon>Polyporales</taxon>
        <taxon>Polyporaceae</taxon>
        <taxon>Lentinus</taxon>
    </lineage>
</organism>
<evidence type="ECO:0000256" key="1">
    <source>
        <dbReference type="SAM" id="MobiDB-lite"/>
    </source>
</evidence>
<protein>
    <recommendedName>
        <fullName evidence="2">Fe2OG dioxygenase domain-containing protein</fullName>
    </recommendedName>
</protein>
<dbReference type="STRING" id="1328759.A0A5C2RVG8"/>
<dbReference type="Proteomes" id="UP000313359">
    <property type="component" value="Unassembled WGS sequence"/>
</dbReference>
<dbReference type="EMBL" id="ML122304">
    <property type="protein sequence ID" value="RPD54595.1"/>
    <property type="molecule type" value="Genomic_DNA"/>
</dbReference>
<name>A0A5C2RVG8_9APHY</name>
<dbReference type="InterPro" id="IPR005123">
    <property type="entry name" value="Oxoglu/Fe-dep_dioxygenase_dom"/>
</dbReference>
<sequence>MPSSSRKYPVTPLLNRLRNTLSGDAAPFCTSGTLEIPEQHFSLWYGLGNDARYVDLSTSSSESLDALESACEAATFGRNQETVLDESYRKAGKMDTNKFSLPFDVEKSGLIDVVKTGLLIGEREQNYVGAELYKLNVYGKDAFFKPHKDTPRGTNMFGSLVIVFPTPHEGGALILRHEGKEWIFDAAQVLASSPSKRIAYVAFFSDVEHEVTRVLSGHRVTITYNLYWAGPPRVAPPPGLSVLHPLRESPSEVESILSVLLADPAFLPDGGTLGFGLRHAYPFPRVWDGSMEDPLVSLEEWLKGGDAALFQAVEAQSLEPLLRLVYESELCPPLVIMMDHMIDPSWWNETLEDVEYVLLHDRGGVGLVAKQFGPSRKKRRDNGYDSDRVFRAREAVDVHWVNKCEKWNGVCSEYIAYGNESSIAYLYMRIALLVDVGPAGNRTDISAVQGVHSPRILEDDERIAYSDSEEDEDEEEEGEEDEDEEEEGEEDEDEAEEGVEDEEDKEEEGQR</sequence>
<dbReference type="Pfam" id="PF13640">
    <property type="entry name" value="2OG-FeII_Oxy_3"/>
    <property type="match status" value="1"/>
</dbReference>
<feature type="region of interest" description="Disordered" evidence="1">
    <location>
        <begin position="451"/>
        <end position="511"/>
    </location>
</feature>
<dbReference type="OrthoDB" id="27483at2759"/>
<evidence type="ECO:0000259" key="2">
    <source>
        <dbReference type="PROSITE" id="PS51471"/>
    </source>
</evidence>
<reference evidence="3" key="1">
    <citation type="journal article" date="2018" name="Genome Biol. Evol.">
        <title>Genomics and development of Lentinus tigrinus, a white-rot wood-decaying mushroom with dimorphic fruiting bodies.</title>
        <authorList>
            <person name="Wu B."/>
            <person name="Xu Z."/>
            <person name="Knudson A."/>
            <person name="Carlson A."/>
            <person name="Chen N."/>
            <person name="Kovaka S."/>
            <person name="LaButti K."/>
            <person name="Lipzen A."/>
            <person name="Pennachio C."/>
            <person name="Riley R."/>
            <person name="Schakwitz W."/>
            <person name="Umezawa K."/>
            <person name="Ohm R.A."/>
            <person name="Grigoriev I.V."/>
            <person name="Nagy L.G."/>
            <person name="Gibbons J."/>
            <person name="Hibbett D."/>
        </authorList>
    </citation>
    <scope>NUCLEOTIDE SEQUENCE [LARGE SCALE GENOMIC DNA]</scope>
    <source>
        <strain evidence="3">ALCF2SS1-6</strain>
    </source>
</reference>
<proteinExistence type="predicted"/>
<accession>A0A5C2RVG8</accession>
<evidence type="ECO:0000313" key="4">
    <source>
        <dbReference type="Proteomes" id="UP000313359"/>
    </source>
</evidence>
<dbReference type="Gene3D" id="2.60.120.620">
    <property type="entry name" value="q2cbj1_9rhob like domain"/>
    <property type="match status" value="1"/>
</dbReference>
<gene>
    <name evidence="3" type="ORF">L227DRAFT_604004</name>
</gene>